<organism evidence="2 3">
    <name type="scientific">Mesobacillus foraminis</name>
    <dbReference type="NCBI Taxonomy" id="279826"/>
    <lineage>
        <taxon>Bacteria</taxon>
        <taxon>Bacillati</taxon>
        <taxon>Bacillota</taxon>
        <taxon>Bacilli</taxon>
        <taxon>Bacillales</taxon>
        <taxon>Bacillaceae</taxon>
        <taxon>Mesobacillus</taxon>
    </lineage>
</organism>
<keyword evidence="1" id="KW-0812">Transmembrane</keyword>
<reference evidence="2 3" key="1">
    <citation type="journal article" date="2015" name="Stand. Genomic Sci.">
        <title>Genomic Encyclopedia of Bacterial and Archaeal Type Strains, Phase III: the genomes of soil and plant-associated and newly described type strains.</title>
        <authorList>
            <person name="Whitman W.B."/>
            <person name="Woyke T."/>
            <person name="Klenk H.P."/>
            <person name="Zhou Y."/>
            <person name="Lilburn T.G."/>
            <person name="Beck B.J."/>
            <person name="De Vos P."/>
            <person name="Vandamme P."/>
            <person name="Eisen J.A."/>
            <person name="Garrity G."/>
            <person name="Hugenholtz P."/>
            <person name="Kyrpides N.C."/>
        </authorList>
    </citation>
    <scope>NUCLEOTIDE SEQUENCE [LARGE SCALE GENOMIC DNA]</scope>
    <source>
        <strain evidence="2 3">CV53</strain>
    </source>
</reference>
<feature type="transmembrane region" description="Helical" evidence="1">
    <location>
        <begin position="171"/>
        <end position="189"/>
    </location>
</feature>
<keyword evidence="1" id="KW-0472">Membrane</keyword>
<evidence type="ECO:0000313" key="3">
    <source>
        <dbReference type="Proteomes" id="UP000295689"/>
    </source>
</evidence>
<accession>A0A4R2B2C2</accession>
<dbReference type="InterPro" id="IPR006938">
    <property type="entry name" value="DUF624"/>
</dbReference>
<feature type="transmembrane region" description="Helical" evidence="1">
    <location>
        <begin position="128"/>
        <end position="150"/>
    </location>
</feature>
<keyword evidence="3" id="KW-1185">Reference proteome</keyword>
<protein>
    <submittedName>
        <fullName evidence="2">Putative membrane protein YesL</fullName>
    </submittedName>
</protein>
<feature type="transmembrane region" description="Helical" evidence="1">
    <location>
        <begin position="195"/>
        <end position="212"/>
    </location>
</feature>
<name>A0A4R2B2C2_9BACI</name>
<dbReference type="RefSeq" id="WP_132011248.1">
    <property type="nucleotide sequence ID" value="NZ_JABUHM010000017.1"/>
</dbReference>
<dbReference type="Pfam" id="PF04854">
    <property type="entry name" value="DUF624"/>
    <property type="match status" value="1"/>
</dbReference>
<evidence type="ECO:0000256" key="1">
    <source>
        <dbReference type="SAM" id="Phobius"/>
    </source>
</evidence>
<feature type="transmembrane region" description="Helical" evidence="1">
    <location>
        <begin position="12"/>
        <end position="37"/>
    </location>
</feature>
<feature type="transmembrane region" description="Helical" evidence="1">
    <location>
        <begin position="95"/>
        <end position="116"/>
    </location>
</feature>
<dbReference type="Proteomes" id="UP000295689">
    <property type="component" value="Unassembled WGS sequence"/>
</dbReference>
<dbReference type="EMBL" id="SLVV01000016">
    <property type="protein sequence ID" value="TCN19712.1"/>
    <property type="molecule type" value="Genomic_DNA"/>
</dbReference>
<proteinExistence type="predicted"/>
<gene>
    <name evidence="2" type="ORF">EV146_11614</name>
</gene>
<sequence>MIKSTTFITKWVYAVVRITLMWWIANFPYLILIFASFGVENEGQIGTLMLTGLVFLPFIMVPSTIGTLGVAREFFKRENDFPLFLTYWKYVKREYVTGMKVGMVIMILMSLFYLQFSYYSMLLGTSSGLVFILFMFMAVFYFIFLLTILVDRSNSLIGYFKVTGQLMSRHPVLMISMMLESFLVIYLSAIFMPSLLIFGCPGIIVLLATHFYRECIRQEERKETLSIREDQRV</sequence>
<keyword evidence="1" id="KW-1133">Transmembrane helix</keyword>
<dbReference type="AlphaFoldDB" id="A0A4R2B2C2"/>
<comment type="caution">
    <text evidence="2">The sequence shown here is derived from an EMBL/GenBank/DDBJ whole genome shotgun (WGS) entry which is preliminary data.</text>
</comment>
<feature type="transmembrane region" description="Helical" evidence="1">
    <location>
        <begin position="49"/>
        <end position="75"/>
    </location>
</feature>
<evidence type="ECO:0000313" key="2">
    <source>
        <dbReference type="EMBL" id="TCN19712.1"/>
    </source>
</evidence>